<keyword evidence="6" id="KW-0479">Metal-binding</keyword>
<dbReference type="PIRSF" id="PIRSF000699">
    <property type="entry name" value="PTS_IILac_III"/>
    <property type="match status" value="1"/>
</dbReference>
<evidence type="ECO:0000256" key="3">
    <source>
        <dbReference type="ARBA" id="ARBA00022679"/>
    </source>
</evidence>
<gene>
    <name evidence="8" type="ORF">EDD63_1715</name>
</gene>
<keyword evidence="9" id="KW-1185">Reference proteome</keyword>
<dbReference type="Proteomes" id="UP000294743">
    <property type="component" value="Unassembled WGS sequence"/>
</dbReference>
<dbReference type="InterPro" id="IPR003188">
    <property type="entry name" value="PTS_IIA_lac/cel"/>
</dbReference>
<dbReference type="EMBL" id="SODD01000071">
    <property type="protein sequence ID" value="TDW08416.1"/>
    <property type="molecule type" value="Genomic_DNA"/>
</dbReference>
<keyword evidence="4" id="KW-0598">Phosphotransferase system</keyword>
<feature type="modified residue" description="Phosphohistidine; by HPr" evidence="7">
    <location>
        <position position="76"/>
    </location>
</feature>
<dbReference type="RefSeq" id="WP_134171405.1">
    <property type="nucleotide sequence ID" value="NZ_SODD01000071.1"/>
</dbReference>
<comment type="cofactor">
    <cofactor evidence="6">
        <name>Mg(2+)</name>
        <dbReference type="ChEBI" id="CHEBI:18420"/>
    </cofactor>
    <text evidence="6">Binds 1 Mg(2+) ion per trimer.</text>
</comment>
<dbReference type="PANTHER" id="PTHR34382">
    <property type="entry name" value="PTS SYSTEM N,N'-DIACETYLCHITOBIOSE-SPECIFIC EIIA COMPONENT"/>
    <property type="match status" value="1"/>
</dbReference>
<dbReference type="PANTHER" id="PTHR34382:SF7">
    <property type="entry name" value="PTS SYSTEM N,N'-DIACETYLCHITOBIOSE-SPECIFIC EIIA COMPONENT"/>
    <property type="match status" value="1"/>
</dbReference>
<dbReference type="CDD" id="cd00215">
    <property type="entry name" value="PTS_IIA_lac"/>
    <property type="match status" value="1"/>
</dbReference>
<dbReference type="Pfam" id="PF02255">
    <property type="entry name" value="PTS_IIA"/>
    <property type="match status" value="1"/>
</dbReference>
<keyword evidence="3" id="KW-0808">Transferase</keyword>
<dbReference type="Gene3D" id="1.20.58.80">
    <property type="entry name" value="Phosphotransferase system, lactose/cellobiose-type IIA subunit"/>
    <property type="match status" value="1"/>
</dbReference>
<evidence type="ECO:0000256" key="7">
    <source>
        <dbReference type="PROSITE-ProRule" id="PRU00418"/>
    </source>
</evidence>
<dbReference type="AlphaFoldDB" id="A0A4V3G617"/>
<accession>A0A4V3G617</accession>
<evidence type="ECO:0000313" key="9">
    <source>
        <dbReference type="Proteomes" id="UP000294743"/>
    </source>
</evidence>
<evidence type="ECO:0000313" key="8">
    <source>
        <dbReference type="EMBL" id="TDW08416.1"/>
    </source>
</evidence>
<name>A0A4V3G617_9FIRM</name>
<feature type="binding site" evidence="6">
    <location>
        <position position="79"/>
    </location>
    <ligand>
        <name>Mg(2+)</name>
        <dbReference type="ChEBI" id="CHEBI:18420"/>
        <note>ligand shared between all trimeric partners</note>
    </ligand>
</feature>
<dbReference type="SUPFAM" id="SSF46973">
    <property type="entry name" value="Enzyme IIa from lactose specific PTS, IIa-lac"/>
    <property type="match status" value="1"/>
</dbReference>
<proteinExistence type="predicted"/>
<comment type="caution">
    <text evidence="8">The sequence shown here is derived from an EMBL/GenBank/DDBJ whole genome shotgun (WGS) entry which is preliminary data.</text>
</comment>
<dbReference type="GO" id="GO:0046872">
    <property type="term" value="F:metal ion binding"/>
    <property type="evidence" value="ECO:0007669"/>
    <property type="project" value="UniProtKB-KW"/>
</dbReference>
<keyword evidence="6" id="KW-0460">Magnesium</keyword>
<dbReference type="GO" id="GO:0016740">
    <property type="term" value="F:transferase activity"/>
    <property type="evidence" value="ECO:0007669"/>
    <property type="project" value="UniProtKB-KW"/>
</dbReference>
<organism evidence="8 9">
    <name type="scientific">Breznakia blatticola</name>
    <dbReference type="NCBI Taxonomy" id="1754012"/>
    <lineage>
        <taxon>Bacteria</taxon>
        <taxon>Bacillati</taxon>
        <taxon>Bacillota</taxon>
        <taxon>Erysipelotrichia</taxon>
        <taxon>Erysipelotrichales</taxon>
        <taxon>Erysipelotrichaceae</taxon>
        <taxon>Breznakia</taxon>
    </lineage>
</organism>
<evidence type="ECO:0000256" key="1">
    <source>
        <dbReference type="ARBA" id="ARBA00022448"/>
    </source>
</evidence>
<dbReference type="GO" id="GO:0009401">
    <property type="term" value="P:phosphoenolpyruvate-dependent sugar phosphotransferase system"/>
    <property type="evidence" value="ECO:0007669"/>
    <property type="project" value="UniProtKB-KW"/>
</dbReference>
<reference evidence="8 9" key="1">
    <citation type="submission" date="2019-03" db="EMBL/GenBank/DDBJ databases">
        <title>Genomic Encyclopedia of Type Strains, Phase IV (KMG-IV): sequencing the most valuable type-strain genomes for metagenomic binning, comparative biology and taxonomic classification.</title>
        <authorList>
            <person name="Goeker M."/>
        </authorList>
    </citation>
    <scope>NUCLEOTIDE SEQUENCE [LARGE SCALE GENOMIC DNA]</scope>
    <source>
        <strain evidence="8 9">DSM 28867</strain>
    </source>
</reference>
<dbReference type="OrthoDB" id="389577at2"/>
<protein>
    <submittedName>
        <fullName evidence="8">PTS system cellobiose-specific IIA component</fullName>
    </submittedName>
</protein>
<sequence>MEGLELTCFQIISNVGGARSCFIEAIQSAKQGDYEKAATQIQEGEAFFTEGHHAHATLIQKEANGELDSISLLLLHAEDQLMSAEAFKILAKEFIDVYQKIENK</sequence>
<dbReference type="PROSITE" id="PS51095">
    <property type="entry name" value="PTS_EIIA_TYPE_3"/>
    <property type="match status" value="1"/>
</dbReference>
<dbReference type="InterPro" id="IPR036542">
    <property type="entry name" value="PTS_IIA_lac/cel_sf"/>
</dbReference>
<evidence type="ECO:0000256" key="5">
    <source>
        <dbReference type="PIRSR" id="PIRSR000699-1"/>
    </source>
</evidence>
<evidence type="ECO:0000256" key="4">
    <source>
        <dbReference type="ARBA" id="ARBA00022683"/>
    </source>
</evidence>
<keyword evidence="2" id="KW-0762">Sugar transport</keyword>
<keyword evidence="1" id="KW-0813">Transport</keyword>
<evidence type="ECO:0000256" key="6">
    <source>
        <dbReference type="PIRSR" id="PIRSR000699-2"/>
    </source>
</evidence>
<feature type="active site" description="Tele-phosphohistidine intermediate" evidence="5">
    <location>
        <position position="76"/>
    </location>
</feature>
<evidence type="ECO:0000256" key="2">
    <source>
        <dbReference type="ARBA" id="ARBA00022597"/>
    </source>
</evidence>